<dbReference type="Proteomes" id="UP001461498">
    <property type="component" value="Unassembled WGS sequence"/>
</dbReference>
<comment type="caution">
    <text evidence="5">The sequence shown here is derived from an EMBL/GenBank/DDBJ whole genome shotgun (WGS) entry which is preliminary data.</text>
</comment>
<evidence type="ECO:0000313" key="5">
    <source>
        <dbReference type="EMBL" id="KAK9507653.1"/>
    </source>
</evidence>
<evidence type="ECO:0000256" key="1">
    <source>
        <dbReference type="ARBA" id="ARBA00004123"/>
    </source>
</evidence>
<feature type="domain" description="Pre-rRNA-processing protein Ipi1 N-terminal" evidence="4">
    <location>
        <begin position="137"/>
        <end position="229"/>
    </location>
</feature>
<gene>
    <name evidence="5" type="ORF">O3M35_007463</name>
</gene>
<dbReference type="InterPro" id="IPR016024">
    <property type="entry name" value="ARM-type_fold"/>
</dbReference>
<dbReference type="EMBL" id="JAPXFL010000004">
    <property type="protein sequence ID" value="KAK9507653.1"/>
    <property type="molecule type" value="Genomic_DNA"/>
</dbReference>
<evidence type="ECO:0000259" key="4">
    <source>
        <dbReference type="Pfam" id="PF12333"/>
    </source>
</evidence>
<name>A0AAW1DC48_9HEMI</name>
<comment type="subcellular location">
    <subcellularLocation>
        <location evidence="1">Nucleus</location>
    </subcellularLocation>
</comment>
<dbReference type="Gene3D" id="1.25.10.10">
    <property type="entry name" value="Leucine-rich Repeat Variant"/>
    <property type="match status" value="1"/>
</dbReference>
<keyword evidence="6" id="KW-1185">Reference proteome</keyword>
<comment type="similarity">
    <text evidence="2">Belongs to the IPI1/TEX10 family.</text>
</comment>
<proteinExistence type="inferred from homology"/>
<organism evidence="5 6">
    <name type="scientific">Rhynocoris fuscipes</name>
    <dbReference type="NCBI Taxonomy" id="488301"/>
    <lineage>
        <taxon>Eukaryota</taxon>
        <taxon>Metazoa</taxon>
        <taxon>Ecdysozoa</taxon>
        <taxon>Arthropoda</taxon>
        <taxon>Hexapoda</taxon>
        <taxon>Insecta</taxon>
        <taxon>Pterygota</taxon>
        <taxon>Neoptera</taxon>
        <taxon>Paraneoptera</taxon>
        <taxon>Hemiptera</taxon>
        <taxon>Heteroptera</taxon>
        <taxon>Panheteroptera</taxon>
        <taxon>Cimicomorpha</taxon>
        <taxon>Reduviidae</taxon>
        <taxon>Harpactorinae</taxon>
        <taxon>Harpactorini</taxon>
        <taxon>Rhynocoris</taxon>
    </lineage>
</organism>
<dbReference type="InterPro" id="IPR024679">
    <property type="entry name" value="Ipi1_N"/>
</dbReference>
<reference evidence="5 6" key="1">
    <citation type="submission" date="2022-12" db="EMBL/GenBank/DDBJ databases">
        <title>Chromosome-level genome assembly of true bugs.</title>
        <authorList>
            <person name="Ma L."/>
            <person name="Li H."/>
        </authorList>
    </citation>
    <scope>NUCLEOTIDE SEQUENCE [LARGE SCALE GENOMIC DNA]</scope>
    <source>
        <strain evidence="5">Lab_2022b</strain>
    </source>
</reference>
<dbReference type="GO" id="GO:0071339">
    <property type="term" value="C:MLL1 complex"/>
    <property type="evidence" value="ECO:0007669"/>
    <property type="project" value="TreeGrafter"/>
</dbReference>
<evidence type="ECO:0000256" key="3">
    <source>
        <dbReference type="ARBA" id="ARBA00023242"/>
    </source>
</evidence>
<keyword evidence="3" id="KW-0539">Nucleus</keyword>
<dbReference type="InterPro" id="IPR011989">
    <property type="entry name" value="ARM-like"/>
</dbReference>
<evidence type="ECO:0000256" key="2">
    <source>
        <dbReference type="ARBA" id="ARBA00006427"/>
    </source>
</evidence>
<evidence type="ECO:0000313" key="6">
    <source>
        <dbReference type="Proteomes" id="UP001461498"/>
    </source>
</evidence>
<protein>
    <recommendedName>
        <fullName evidence="4">Pre-rRNA-processing protein Ipi1 N-terminal domain-containing protein</fullName>
    </recommendedName>
</protein>
<dbReference type="SUPFAM" id="SSF48371">
    <property type="entry name" value="ARM repeat"/>
    <property type="match status" value="1"/>
</dbReference>
<sequence length="618" mass="71059">MGKSRRKFMKKEKAKVKIKESKTVLPKGQNLTDTNFKVKKIVIKDQVKPHDPGDLLTSRKLNVKDLLTRLGHHNINMRKEALEGINELLSNYQSEVITSYLAILLPSLSKLILDPTGNIRKESTKLMANIFSKTKYEQLEPFFSSVSSYLICGLTHIDCAIREDSLYFLDNLLNYVPQVCAKAASKLLPVCLDLVSHSNSVNRTLSLNLDSSSTSLKWRIKVLSRVRLLLSTLIQSTDIGENKESDKKDVPLRKRRNMYFLTSKNVLYSNLQLDCFDKVDDEVLMDFSLKNFSDAIIPLLIDMFIEVVPQREDSMVLNQDVCTLISEEEANILKNVVDIIKFLWEIIDKEENSNEKLNALSKNHGQNIISKLIKGRFPYELRSKRKRKEETNDLSCRLQNLTLCKIVILFGNASDWINITPYLKNLFRNADSLNKNECDLFVSCISHICNYSNNEESKYFLNSVFKTVMNSKSSLSGSFFLFLTDVALNNKFDIYHSESSFISWLKSLPKLLTKSKISALVLEKIRLISLRNYEPFSESLDTHIESILDNIPRIQVEGMDKEKGQFVIAAFLYQVKDWDEELVESINKAIENEYWGSSVTSFIKDIVNVKVDKLRRKF</sequence>
<dbReference type="PANTHER" id="PTHR16056:SF2">
    <property type="entry name" value="TESTIS-EXPRESSED PROTEIN 10"/>
    <property type="match status" value="1"/>
</dbReference>
<dbReference type="Pfam" id="PF12333">
    <property type="entry name" value="Ipi1_N"/>
    <property type="match status" value="1"/>
</dbReference>
<dbReference type="PANTHER" id="PTHR16056">
    <property type="entry name" value="REGULATOR OF MICROTUBULE DYNAMICS PROTEIN"/>
    <property type="match status" value="1"/>
</dbReference>
<accession>A0AAW1DC48</accession>
<dbReference type="AlphaFoldDB" id="A0AAW1DC48"/>